<dbReference type="Pfam" id="PF06240">
    <property type="entry name" value="COXG"/>
    <property type="match status" value="1"/>
</dbReference>
<dbReference type="PANTHER" id="PTHR38588:SF1">
    <property type="entry name" value="BLL0334 PROTEIN"/>
    <property type="match status" value="1"/>
</dbReference>
<sequence>MEIIGSHKVNASQLQVFQALLDPATLKECVPGCNEAEYTEVGWATGRHIRLGISLNIPGLSGTYNIFIKPEDVIEPSHLVLVSTPSSAVGSINARCVVDLVDEGAQTAVNYATEAMLEGKVAALPEFVVKPAVKGELDRFFKNLEKHFK</sequence>
<dbReference type="SUPFAM" id="SSF55961">
    <property type="entry name" value="Bet v1-like"/>
    <property type="match status" value="1"/>
</dbReference>
<dbReference type="RefSeq" id="WP_126594116.1">
    <property type="nucleotide sequence ID" value="NZ_BIFQ01000001.1"/>
</dbReference>
<dbReference type="OrthoDB" id="9787428at2"/>
<dbReference type="InterPro" id="IPR023393">
    <property type="entry name" value="START-like_dom_sf"/>
</dbReference>
<comment type="caution">
    <text evidence="1">The sequence shown here is derived from an EMBL/GenBank/DDBJ whole genome shotgun (WGS) entry which is preliminary data.</text>
</comment>
<evidence type="ECO:0000313" key="2">
    <source>
        <dbReference type="Proteomes" id="UP000287224"/>
    </source>
</evidence>
<dbReference type="PANTHER" id="PTHR38588">
    <property type="entry name" value="BLL0334 PROTEIN"/>
    <property type="match status" value="1"/>
</dbReference>
<evidence type="ECO:0000313" key="1">
    <source>
        <dbReference type="EMBL" id="GCE02769.1"/>
    </source>
</evidence>
<proteinExistence type="predicted"/>
<organism evidence="1 2">
    <name type="scientific">Dictyobacter aurantiacus</name>
    <dbReference type="NCBI Taxonomy" id="1936993"/>
    <lineage>
        <taxon>Bacteria</taxon>
        <taxon>Bacillati</taxon>
        <taxon>Chloroflexota</taxon>
        <taxon>Ktedonobacteria</taxon>
        <taxon>Ktedonobacterales</taxon>
        <taxon>Dictyobacteraceae</taxon>
        <taxon>Dictyobacter</taxon>
    </lineage>
</organism>
<gene>
    <name evidence="1" type="ORF">KDAU_00980</name>
</gene>
<dbReference type="EMBL" id="BIFQ01000001">
    <property type="protein sequence ID" value="GCE02769.1"/>
    <property type="molecule type" value="Genomic_DNA"/>
</dbReference>
<dbReference type="AlphaFoldDB" id="A0A401Z7F2"/>
<keyword evidence="2" id="KW-1185">Reference proteome</keyword>
<name>A0A401Z7F2_9CHLR</name>
<dbReference type="Gene3D" id="3.30.530.20">
    <property type="match status" value="1"/>
</dbReference>
<dbReference type="InterPro" id="IPR010419">
    <property type="entry name" value="CO_DH_gsu"/>
</dbReference>
<protein>
    <recommendedName>
        <fullName evidence="3">Carbon monoxide dehydrogenase</fullName>
    </recommendedName>
</protein>
<reference evidence="2" key="1">
    <citation type="submission" date="2018-12" db="EMBL/GenBank/DDBJ databases">
        <title>Tengunoibacter tsumagoiensis gen. nov., sp. nov., Dictyobacter kobayashii sp. nov., D. alpinus sp. nov., and D. joshuensis sp. nov. and description of Dictyobacteraceae fam. nov. within the order Ktedonobacterales isolated from Tengu-no-mugimeshi.</title>
        <authorList>
            <person name="Wang C.M."/>
            <person name="Zheng Y."/>
            <person name="Sakai Y."/>
            <person name="Toyoda A."/>
            <person name="Minakuchi Y."/>
            <person name="Abe K."/>
            <person name="Yokota A."/>
            <person name="Yabe S."/>
        </authorList>
    </citation>
    <scope>NUCLEOTIDE SEQUENCE [LARGE SCALE GENOMIC DNA]</scope>
    <source>
        <strain evidence="2">S-27</strain>
    </source>
</reference>
<evidence type="ECO:0008006" key="3">
    <source>
        <dbReference type="Google" id="ProtNLM"/>
    </source>
</evidence>
<accession>A0A401Z7F2</accession>
<dbReference type="Proteomes" id="UP000287224">
    <property type="component" value="Unassembled WGS sequence"/>
</dbReference>